<comment type="caution">
    <text evidence="1">The sequence shown here is derived from an EMBL/GenBank/DDBJ whole genome shotgun (WGS) entry which is preliminary data.</text>
</comment>
<name>A0AA88E0R0_FICCA</name>
<protein>
    <submittedName>
        <fullName evidence="1">Uncharacterized protein</fullName>
    </submittedName>
</protein>
<reference evidence="1" key="1">
    <citation type="submission" date="2023-07" db="EMBL/GenBank/DDBJ databases">
        <title>draft genome sequence of fig (Ficus carica).</title>
        <authorList>
            <person name="Takahashi T."/>
            <person name="Nishimura K."/>
        </authorList>
    </citation>
    <scope>NUCLEOTIDE SEQUENCE</scope>
</reference>
<accession>A0AA88E0R0</accession>
<gene>
    <name evidence="1" type="ORF">TIFTF001_034564</name>
</gene>
<dbReference type="Proteomes" id="UP001187192">
    <property type="component" value="Unassembled WGS sequence"/>
</dbReference>
<keyword evidence="2" id="KW-1185">Reference proteome</keyword>
<dbReference type="AlphaFoldDB" id="A0AA88E0R0"/>
<proteinExistence type="predicted"/>
<evidence type="ECO:0000313" key="1">
    <source>
        <dbReference type="EMBL" id="GMN65498.1"/>
    </source>
</evidence>
<sequence>MFGQKYIFDIYCDLHPSGTCGNWWWYPWVSGQSACVRVSSCEVFLEVQWIGWMGCVLNGWRWHNLLGQWLGSWAGGWLRLAVLTWVGGHNGGDAVGCESVAGQVDGELALCGLGSWVPGQSRWTRLVAEPVDWTKSVAGTMEPVVGSFGGGRRYVGWATRLIRWSRVVVPLRCAGSESRCVGPVWGGFSGWQLAGRLTRLKLGGGPWSVAMVDLWLG</sequence>
<dbReference type="EMBL" id="BTGU01000239">
    <property type="protein sequence ID" value="GMN65498.1"/>
    <property type="molecule type" value="Genomic_DNA"/>
</dbReference>
<evidence type="ECO:0000313" key="2">
    <source>
        <dbReference type="Proteomes" id="UP001187192"/>
    </source>
</evidence>
<organism evidence="1 2">
    <name type="scientific">Ficus carica</name>
    <name type="common">Common fig</name>
    <dbReference type="NCBI Taxonomy" id="3494"/>
    <lineage>
        <taxon>Eukaryota</taxon>
        <taxon>Viridiplantae</taxon>
        <taxon>Streptophyta</taxon>
        <taxon>Embryophyta</taxon>
        <taxon>Tracheophyta</taxon>
        <taxon>Spermatophyta</taxon>
        <taxon>Magnoliopsida</taxon>
        <taxon>eudicotyledons</taxon>
        <taxon>Gunneridae</taxon>
        <taxon>Pentapetalae</taxon>
        <taxon>rosids</taxon>
        <taxon>fabids</taxon>
        <taxon>Rosales</taxon>
        <taxon>Moraceae</taxon>
        <taxon>Ficeae</taxon>
        <taxon>Ficus</taxon>
    </lineage>
</organism>